<sequence length="29" mass="3341">MLGAEENHRKHNDLDVLFVSTILVMCKLN</sequence>
<gene>
    <name evidence="1" type="ORF">D915_008200</name>
</gene>
<name>A0A4E0RY70_FASHE</name>
<evidence type="ECO:0000313" key="2">
    <source>
        <dbReference type="Proteomes" id="UP000230066"/>
    </source>
</evidence>
<reference evidence="1" key="1">
    <citation type="submission" date="2019-03" db="EMBL/GenBank/DDBJ databases">
        <title>Improved annotation for the trematode Fasciola hepatica.</title>
        <authorList>
            <person name="Choi Y.-J."/>
            <person name="Martin J."/>
            <person name="Mitreva M."/>
        </authorList>
    </citation>
    <scope>NUCLEOTIDE SEQUENCE [LARGE SCALE GENOMIC DNA]</scope>
</reference>
<keyword evidence="2" id="KW-1185">Reference proteome</keyword>
<comment type="caution">
    <text evidence="1">The sequence shown here is derived from an EMBL/GenBank/DDBJ whole genome shotgun (WGS) entry which is preliminary data.</text>
</comment>
<protein>
    <submittedName>
        <fullName evidence="1">Uncharacterized protein</fullName>
    </submittedName>
</protein>
<proteinExistence type="predicted"/>
<dbReference type="Proteomes" id="UP000230066">
    <property type="component" value="Unassembled WGS sequence"/>
</dbReference>
<accession>A0A4E0RY70</accession>
<dbReference type="EMBL" id="JXXN02003747">
    <property type="protein sequence ID" value="THD21210.1"/>
    <property type="molecule type" value="Genomic_DNA"/>
</dbReference>
<organism evidence="1 2">
    <name type="scientific">Fasciola hepatica</name>
    <name type="common">Liver fluke</name>
    <dbReference type="NCBI Taxonomy" id="6192"/>
    <lineage>
        <taxon>Eukaryota</taxon>
        <taxon>Metazoa</taxon>
        <taxon>Spiralia</taxon>
        <taxon>Lophotrochozoa</taxon>
        <taxon>Platyhelminthes</taxon>
        <taxon>Trematoda</taxon>
        <taxon>Digenea</taxon>
        <taxon>Plagiorchiida</taxon>
        <taxon>Echinostomata</taxon>
        <taxon>Echinostomatoidea</taxon>
        <taxon>Fasciolidae</taxon>
        <taxon>Fasciola</taxon>
    </lineage>
</organism>
<dbReference type="AlphaFoldDB" id="A0A4E0RY70"/>
<evidence type="ECO:0000313" key="1">
    <source>
        <dbReference type="EMBL" id="THD21210.1"/>
    </source>
</evidence>